<gene>
    <name evidence="1" type="ORF">OnM2_070073</name>
</gene>
<comment type="caution">
    <text evidence="1">The sequence shown here is derived from an EMBL/GenBank/DDBJ whole genome shotgun (WGS) entry which is preliminary data.</text>
</comment>
<feature type="non-terminal residue" evidence="1">
    <location>
        <position position="109"/>
    </location>
</feature>
<proteinExistence type="predicted"/>
<evidence type="ECO:0000313" key="1">
    <source>
        <dbReference type="EMBL" id="RKF58032.1"/>
    </source>
</evidence>
<dbReference type="AlphaFoldDB" id="A0A420HKT1"/>
<dbReference type="Proteomes" id="UP000286134">
    <property type="component" value="Unassembled WGS sequence"/>
</dbReference>
<accession>A0A420HKT1</accession>
<name>A0A420HKT1_9PEZI</name>
<evidence type="ECO:0000313" key="2">
    <source>
        <dbReference type="Proteomes" id="UP000286134"/>
    </source>
</evidence>
<dbReference type="EMBL" id="MCFK01007039">
    <property type="protein sequence ID" value="RKF58032.1"/>
    <property type="molecule type" value="Genomic_DNA"/>
</dbReference>
<organism evidence="1 2">
    <name type="scientific">Erysiphe neolycopersici</name>
    <dbReference type="NCBI Taxonomy" id="212602"/>
    <lineage>
        <taxon>Eukaryota</taxon>
        <taxon>Fungi</taxon>
        <taxon>Dikarya</taxon>
        <taxon>Ascomycota</taxon>
        <taxon>Pezizomycotina</taxon>
        <taxon>Leotiomycetes</taxon>
        <taxon>Erysiphales</taxon>
        <taxon>Erysiphaceae</taxon>
        <taxon>Erysiphe</taxon>
    </lineage>
</organism>
<reference evidence="1 2" key="1">
    <citation type="journal article" date="2018" name="BMC Genomics">
        <title>Comparative genome analyses reveal sequence features reflecting distinct modes of host-adaptation between dicot and monocot powdery mildew.</title>
        <authorList>
            <person name="Wu Y."/>
            <person name="Ma X."/>
            <person name="Pan Z."/>
            <person name="Kale S.D."/>
            <person name="Song Y."/>
            <person name="King H."/>
            <person name="Zhang Q."/>
            <person name="Presley C."/>
            <person name="Deng X."/>
            <person name="Wei C.I."/>
            <person name="Xiao S."/>
        </authorList>
    </citation>
    <scope>NUCLEOTIDE SEQUENCE [LARGE SCALE GENOMIC DNA]</scope>
    <source>
        <strain evidence="1">UMSG2</strain>
    </source>
</reference>
<sequence>MGKSVRVILTGEESHPLWKRDLESAIRAKGCWRHINGTAIEPRSLASRPESISDEDWKTKVELHQEIIDAFDIAKSTAMSMIIKSCDNIHQSSIRMIDNPKEAWEKLNL</sequence>
<protein>
    <submittedName>
        <fullName evidence="1">Uncharacterized protein</fullName>
    </submittedName>
</protein>
<keyword evidence="2" id="KW-1185">Reference proteome</keyword>